<dbReference type="eggNOG" id="KOG1922">
    <property type="taxonomic scope" value="Eukaryota"/>
</dbReference>
<keyword evidence="1" id="KW-0175">Coiled coil</keyword>
<dbReference type="SUPFAM" id="SSF101447">
    <property type="entry name" value="Formin homology 2 domain (FH2 domain)"/>
    <property type="match status" value="1"/>
</dbReference>
<feature type="coiled-coil region" evidence="1">
    <location>
        <begin position="501"/>
        <end position="528"/>
    </location>
</feature>
<name>A0A0L0SL59_ALLM3</name>
<evidence type="ECO:0000259" key="3">
    <source>
        <dbReference type="PROSITE" id="PS51232"/>
    </source>
</evidence>
<dbReference type="InterPro" id="IPR014768">
    <property type="entry name" value="GBD/FH3_dom"/>
</dbReference>
<feature type="region of interest" description="Disordered" evidence="2">
    <location>
        <begin position="223"/>
        <end position="249"/>
    </location>
</feature>
<accession>A0A0L0SL59</accession>
<evidence type="ECO:0000313" key="6">
    <source>
        <dbReference type="Proteomes" id="UP000054350"/>
    </source>
</evidence>
<dbReference type="Proteomes" id="UP000054350">
    <property type="component" value="Unassembled WGS sequence"/>
</dbReference>
<organism evidence="5 6">
    <name type="scientific">Allomyces macrogynus (strain ATCC 38327)</name>
    <name type="common">Allomyces javanicus var. macrogynus</name>
    <dbReference type="NCBI Taxonomy" id="578462"/>
    <lineage>
        <taxon>Eukaryota</taxon>
        <taxon>Fungi</taxon>
        <taxon>Fungi incertae sedis</taxon>
        <taxon>Blastocladiomycota</taxon>
        <taxon>Blastocladiomycetes</taxon>
        <taxon>Blastocladiales</taxon>
        <taxon>Blastocladiaceae</taxon>
        <taxon>Allomyces</taxon>
    </lineage>
</organism>
<feature type="domain" description="FH2" evidence="4">
    <location>
        <begin position="603"/>
        <end position="1055"/>
    </location>
</feature>
<dbReference type="Pfam" id="PF06371">
    <property type="entry name" value="Drf_GBD"/>
    <property type="match status" value="1"/>
</dbReference>
<dbReference type="InterPro" id="IPR015425">
    <property type="entry name" value="FH2_Formin"/>
</dbReference>
<dbReference type="InterPro" id="IPR010472">
    <property type="entry name" value="FH3_dom"/>
</dbReference>
<dbReference type="InterPro" id="IPR042201">
    <property type="entry name" value="FH2_Formin_sf"/>
</dbReference>
<dbReference type="SUPFAM" id="SSF48371">
    <property type="entry name" value="ARM repeat"/>
    <property type="match status" value="1"/>
</dbReference>
<dbReference type="Gene3D" id="1.20.58.2220">
    <property type="entry name" value="Formin, FH2 domain"/>
    <property type="match status" value="1"/>
</dbReference>
<dbReference type="VEuPathDB" id="FungiDB:AMAG_08280"/>
<proteinExistence type="predicted"/>
<gene>
    <name evidence="5" type="ORF">AMAG_08280</name>
</gene>
<dbReference type="EMBL" id="GG745341">
    <property type="protein sequence ID" value="KNE63115.1"/>
    <property type="molecule type" value="Genomic_DNA"/>
</dbReference>
<feature type="compositionally biased region" description="Low complexity" evidence="2">
    <location>
        <begin position="944"/>
        <end position="961"/>
    </location>
</feature>
<sequence>MSSVSMPDLGGVAGANGDFHADPGMPSPAALVDKRSSVIALLPPGTLEAPNPPKDSALFERLVNEMLDDMGLKDAARRAVYTLPDRTRWTMVQQHYTTRDNRAGVQSNNQYSPDHYLKYLPPQADRVSHKLLMSLRISLVTHTPQWIAEFVQLGGLRALVMVHQRCHVQPPEVKVQPKFLVIEERGRLVPQGPDERQARHDRALAMPEAIESLCLSLDSANPHTRNSCRPGHAGTRSCSRGSRHSDRERDAPKRFYPWLTTFMEVIQGRGIMGSLVGASGPTRGMTDDELNEYALSNLILINGLVRIPQDFAFRLHLRNELLACGLQQALTTIQSFANDFCKWQITQFHDDLRADMDEFADRCDVVVNDFSDPMDLFKGLLQSVEGHSEAMYWLTTLLQHLACIRGADEDSDETSWQADVKARYLRFIDTAVAEIVLDGKGIDPDFSSRHTVNAHLHDEQASHQATIARQDRDVQQLLLALRKDTADRLLKAVDAGSHQAQAKLEQQVDDLAARIKSLEAELDVWKCKAAEGVSALAGGPALAAPTGAAPPPPPPPPPPALVKVLLNKPQSITPAKLWSFLQKIKLSRDVTVLENLRDGMPRRVRKYAPAVTLKQLQWEKIPDIRIRQTIWAPALEAVEKGEDPDEKWAKTLGDTLFAEMQAVFPARQAKVIAPAAEAAAHAVKKEISVLDSKRAYNINLMLAKLKKPFAELRRAILRMDFSVLTLQTVSQFLKFAPTAEELGRLQQYKDDPSELANADRFMVEMMRIDRYEPRLKAMDYYLRFDERVRDQGNDVHAVLDAAQALIDSKAFHEVLQLILTMGNYMNTGFRGNAYGFRINSINKLVDTKSADNKRTLLHFLVETVTNKVPNLLAFTDDLKDMTQACRVSFEPLTMEMNALNAGLRDIDNELDRVRKEHPEMVERAKERIAAAKANGGTAPSPAPASGESDAGSDVGSSAGSSKDSDDDDRFYDIMSVFSAQANDKLKKLFAEYNAMKVNYEQVVAKYGEDPSAMGAEEFFGIFKTFLTAFERAHKEIIAQHEQKERQERRRRTALSMMIPRRGASAAPAAEGTDPRVSSLLAARSRRRETLNLGKRKDALSGINERAQELLTQLRTMS</sequence>
<dbReference type="PROSITE" id="PS51444">
    <property type="entry name" value="FH2"/>
    <property type="match status" value="1"/>
</dbReference>
<dbReference type="InterPro" id="IPR016024">
    <property type="entry name" value="ARM-type_fold"/>
</dbReference>
<dbReference type="AlphaFoldDB" id="A0A0L0SL59"/>
<protein>
    <recommendedName>
        <fullName evidence="7">FH2 domain-containing protein</fullName>
    </recommendedName>
</protein>
<feature type="domain" description="GBD/FH3" evidence="3">
    <location>
        <begin position="51"/>
        <end position="443"/>
    </location>
</feature>
<dbReference type="InterPro" id="IPR001265">
    <property type="entry name" value="Formin_Cappuccino_subfam"/>
</dbReference>
<evidence type="ECO:0000256" key="2">
    <source>
        <dbReference type="SAM" id="MobiDB-lite"/>
    </source>
</evidence>
<evidence type="ECO:0008006" key="7">
    <source>
        <dbReference type="Google" id="ProtNLM"/>
    </source>
</evidence>
<dbReference type="SMART" id="SM00498">
    <property type="entry name" value="FH2"/>
    <property type="match status" value="1"/>
</dbReference>
<dbReference type="SMART" id="SM01139">
    <property type="entry name" value="Drf_FH3"/>
    <property type="match status" value="1"/>
</dbReference>
<dbReference type="GO" id="GO:0003779">
    <property type="term" value="F:actin binding"/>
    <property type="evidence" value="ECO:0007669"/>
    <property type="project" value="InterPro"/>
</dbReference>
<dbReference type="PRINTS" id="PR00828">
    <property type="entry name" value="FORMIN"/>
</dbReference>
<dbReference type="Pfam" id="PF02181">
    <property type="entry name" value="FH2"/>
    <property type="match status" value="2"/>
</dbReference>
<dbReference type="GO" id="GO:0045010">
    <property type="term" value="P:actin nucleation"/>
    <property type="evidence" value="ECO:0007669"/>
    <property type="project" value="InterPro"/>
</dbReference>
<dbReference type="OMA" id="TPSIKMK"/>
<dbReference type="InterPro" id="IPR051425">
    <property type="entry name" value="Formin_Homology"/>
</dbReference>
<dbReference type="Gene3D" id="6.10.30.50">
    <property type="match status" value="1"/>
</dbReference>
<dbReference type="STRING" id="578462.A0A0L0SL59"/>
<dbReference type="Gene3D" id="1.10.238.150">
    <property type="entry name" value="Formin, FH3 diaphanous domain"/>
    <property type="match status" value="1"/>
</dbReference>
<dbReference type="InterPro" id="IPR010473">
    <property type="entry name" value="GTPase-bd"/>
</dbReference>
<evidence type="ECO:0000256" key="1">
    <source>
        <dbReference type="SAM" id="Coils"/>
    </source>
</evidence>
<reference evidence="6" key="2">
    <citation type="submission" date="2009-11" db="EMBL/GenBank/DDBJ databases">
        <title>The Genome Sequence of Allomyces macrogynus strain ATCC 38327.</title>
        <authorList>
            <consortium name="The Broad Institute Genome Sequencing Platform"/>
            <person name="Russ C."/>
            <person name="Cuomo C."/>
            <person name="Shea T."/>
            <person name="Young S.K."/>
            <person name="Zeng Q."/>
            <person name="Koehrsen M."/>
            <person name="Haas B."/>
            <person name="Borodovsky M."/>
            <person name="Guigo R."/>
            <person name="Alvarado L."/>
            <person name="Berlin A."/>
            <person name="Borenstein D."/>
            <person name="Chen Z."/>
            <person name="Engels R."/>
            <person name="Freedman E."/>
            <person name="Gellesch M."/>
            <person name="Goldberg J."/>
            <person name="Griggs A."/>
            <person name="Gujja S."/>
            <person name="Heiman D."/>
            <person name="Hepburn T."/>
            <person name="Howarth C."/>
            <person name="Jen D."/>
            <person name="Larson L."/>
            <person name="Lewis B."/>
            <person name="Mehta T."/>
            <person name="Park D."/>
            <person name="Pearson M."/>
            <person name="Roberts A."/>
            <person name="Saif S."/>
            <person name="Shenoy N."/>
            <person name="Sisk P."/>
            <person name="Stolte C."/>
            <person name="Sykes S."/>
            <person name="Walk T."/>
            <person name="White J."/>
            <person name="Yandava C."/>
            <person name="Burger G."/>
            <person name="Gray M.W."/>
            <person name="Holland P.W.H."/>
            <person name="King N."/>
            <person name="Lang F.B.F."/>
            <person name="Roger A.J."/>
            <person name="Ruiz-Trillo I."/>
            <person name="Lander E."/>
            <person name="Nusbaum C."/>
        </authorList>
    </citation>
    <scope>NUCLEOTIDE SEQUENCE [LARGE SCALE GENOMIC DNA]</scope>
    <source>
        <strain evidence="6">ATCC 38327</strain>
    </source>
</reference>
<dbReference type="PANTHER" id="PTHR45725">
    <property type="entry name" value="FORMIN HOMOLOGY 2 FAMILY MEMBER"/>
    <property type="match status" value="1"/>
</dbReference>
<dbReference type="PROSITE" id="PS51232">
    <property type="entry name" value="GBD_FH3"/>
    <property type="match status" value="1"/>
</dbReference>
<dbReference type="Gene3D" id="1.25.10.10">
    <property type="entry name" value="Leucine-rich Repeat Variant"/>
    <property type="match status" value="1"/>
</dbReference>
<evidence type="ECO:0000313" key="5">
    <source>
        <dbReference type="EMBL" id="KNE63115.1"/>
    </source>
</evidence>
<dbReference type="SMART" id="SM01140">
    <property type="entry name" value="Drf_GBD"/>
    <property type="match status" value="1"/>
</dbReference>
<dbReference type="PANTHER" id="PTHR45725:SF1">
    <property type="entry name" value="DISHEVELLED ASSOCIATED ACTIVATOR OF MORPHOGENESIS, ISOFORM D"/>
    <property type="match status" value="1"/>
</dbReference>
<dbReference type="InterPro" id="IPR011989">
    <property type="entry name" value="ARM-like"/>
</dbReference>
<dbReference type="GO" id="GO:0008017">
    <property type="term" value="F:microtubule binding"/>
    <property type="evidence" value="ECO:0007669"/>
    <property type="project" value="InterPro"/>
</dbReference>
<keyword evidence="6" id="KW-1185">Reference proteome</keyword>
<feature type="region of interest" description="Disordered" evidence="2">
    <location>
        <begin position="932"/>
        <end position="965"/>
    </location>
</feature>
<dbReference type="GO" id="GO:0005884">
    <property type="term" value="C:actin filament"/>
    <property type="evidence" value="ECO:0007669"/>
    <property type="project" value="InterPro"/>
</dbReference>
<reference evidence="5 6" key="1">
    <citation type="submission" date="2009-11" db="EMBL/GenBank/DDBJ databases">
        <title>Annotation of Allomyces macrogynus ATCC 38327.</title>
        <authorList>
            <consortium name="The Broad Institute Genome Sequencing Platform"/>
            <person name="Russ C."/>
            <person name="Cuomo C."/>
            <person name="Burger G."/>
            <person name="Gray M.W."/>
            <person name="Holland P.W.H."/>
            <person name="King N."/>
            <person name="Lang F.B.F."/>
            <person name="Roger A.J."/>
            <person name="Ruiz-Trillo I."/>
            <person name="Young S.K."/>
            <person name="Zeng Q."/>
            <person name="Gargeya S."/>
            <person name="Fitzgerald M."/>
            <person name="Haas B."/>
            <person name="Abouelleil A."/>
            <person name="Alvarado L."/>
            <person name="Arachchi H.M."/>
            <person name="Berlin A."/>
            <person name="Chapman S.B."/>
            <person name="Gearin G."/>
            <person name="Goldberg J."/>
            <person name="Griggs A."/>
            <person name="Gujja S."/>
            <person name="Hansen M."/>
            <person name="Heiman D."/>
            <person name="Howarth C."/>
            <person name="Larimer J."/>
            <person name="Lui A."/>
            <person name="MacDonald P.J.P."/>
            <person name="McCowen C."/>
            <person name="Montmayeur A."/>
            <person name="Murphy C."/>
            <person name="Neiman D."/>
            <person name="Pearson M."/>
            <person name="Priest M."/>
            <person name="Roberts A."/>
            <person name="Saif S."/>
            <person name="Shea T."/>
            <person name="Sisk P."/>
            <person name="Stolte C."/>
            <person name="Sykes S."/>
            <person name="Wortman J."/>
            <person name="Nusbaum C."/>
            <person name="Birren B."/>
        </authorList>
    </citation>
    <scope>NUCLEOTIDE SEQUENCE [LARGE SCALE GENOMIC DNA]</scope>
    <source>
        <strain evidence="5 6">ATCC 38327</strain>
    </source>
</reference>
<dbReference type="Pfam" id="PF06367">
    <property type="entry name" value="Drf_FH3"/>
    <property type="match status" value="1"/>
</dbReference>
<evidence type="ECO:0000259" key="4">
    <source>
        <dbReference type="PROSITE" id="PS51444"/>
    </source>
</evidence>
<dbReference type="GO" id="GO:0031267">
    <property type="term" value="F:small GTPase binding"/>
    <property type="evidence" value="ECO:0007669"/>
    <property type="project" value="InterPro"/>
</dbReference>
<dbReference type="OrthoDB" id="1104827at2759"/>